<reference evidence="1" key="1">
    <citation type="journal article" date="2014" name="Front. Microbiol.">
        <title>High frequency of phylogenetically diverse reductive dehalogenase-homologous genes in deep subseafloor sedimentary metagenomes.</title>
        <authorList>
            <person name="Kawai M."/>
            <person name="Futagami T."/>
            <person name="Toyoda A."/>
            <person name="Takaki Y."/>
            <person name="Nishi S."/>
            <person name="Hori S."/>
            <person name="Arai W."/>
            <person name="Tsubouchi T."/>
            <person name="Morono Y."/>
            <person name="Uchiyama I."/>
            <person name="Ito T."/>
            <person name="Fujiyama A."/>
            <person name="Inagaki F."/>
            <person name="Takami H."/>
        </authorList>
    </citation>
    <scope>NUCLEOTIDE SEQUENCE</scope>
    <source>
        <strain evidence="1">Expedition CK06-06</strain>
    </source>
</reference>
<proteinExistence type="predicted"/>
<gene>
    <name evidence="1" type="ORF">S12H4_35346</name>
</gene>
<dbReference type="AlphaFoldDB" id="X1SYN9"/>
<organism evidence="1">
    <name type="scientific">marine sediment metagenome</name>
    <dbReference type="NCBI Taxonomy" id="412755"/>
    <lineage>
        <taxon>unclassified sequences</taxon>
        <taxon>metagenomes</taxon>
        <taxon>ecological metagenomes</taxon>
    </lineage>
</organism>
<accession>X1SYN9</accession>
<sequence length="71" mass="8046">MDYALKLHKETLGVTQRALKALRDELAERIQHELLVFRVPSTDGAHCEVYGFFLVDKTAREISIIGDGFRG</sequence>
<name>X1SYN9_9ZZZZ</name>
<protein>
    <submittedName>
        <fullName evidence="1">Uncharacterized protein</fullName>
    </submittedName>
</protein>
<evidence type="ECO:0000313" key="1">
    <source>
        <dbReference type="EMBL" id="GAI98033.1"/>
    </source>
</evidence>
<feature type="non-terminal residue" evidence="1">
    <location>
        <position position="71"/>
    </location>
</feature>
<dbReference type="EMBL" id="BARW01020983">
    <property type="protein sequence ID" value="GAI98033.1"/>
    <property type="molecule type" value="Genomic_DNA"/>
</dbReference>
<comment type="caution">
    <text evidence="1">The sequence shown here is derived from an EMBL/GenBank/DDBJ whole genome shotgun (WGS) entry which is preliminary data.</text>
</comment>